<dbReference type="VEuPathDB" id="AmoebaDB:ACA1_051450"/>
<dbReference type="EMBL" id="KB008040">
    <property type="protein sequence ID" value="ELR14923.1"/>
    <property type="molecule type" value="Genomic_DNA"/>
</dbReference>
<evidence type="ECO:0000256" key="4">
    <source>
        <dbReference type="ARBA" id="ARBA00022989"/>
    </source>
</evidence>
<sequence length="423" mass="47779">MEVEQQPQVNESEGRVGDAQSGGHGGDAQEKAKEASNTLRAREKGEQVLTLLKEGKEKVGALIIRDQSQRDREGAIRYIVKGMVKGFLIYTGPLCIIQRKITRPTVRRGVAVSIFVGLVRSFYRWHKWLQTLDAERDEQGGQRNRLIASVLHLFQQKLPWMAIAGGAAAWIGLKIDPSLLNSTLAFWCLVRAARCLPWPEWKYGPTAIMCFSATQILSSWIAAPEDLPEGYLRFLDKQGMINASMKKRLMGGELFCHVTHPGRTHFAYLWGFFTKCLLLSLRIYVPLNIIFFLATRKNMTGLKRAVENIVRSTAFLTAYCTLAIATGCFLYSNFSIKMTRPIMMSQAWVAGLATLIELPSRQSELAAYCLPFALETMYRYAQRMGWVVAKPWKTTTVIVLSVAALIHNLRKQPRLLNWLFGVM</sequence>
<keyword evidence="5 7" id="KW-0472">Membrane</keyword>
<dbReference type="Pfam" id="PF15982">
    <property type="entry name" value="TMEM135_C_rich"/>
    <property type="match status" value="1"/>
</dbReference>
<comment type="similarity">
    <text evidence="2">Belongs to the TMEM135 family.</text>
</comment>
<feature type="transmembrane region" description="Helical" evidence="7">
    <location>
        <begin position="267"/>
        <end position="293"/>
    </location>
</feature>
<comment type="subcellular location">
    <subcellularLocation>
        <location evidence="1">Endomembrane system</location>
        <topology evidence="1">Multi-pass membrane protein</topology>
    </subcellularLocation>
</comment>
<evidence type="ECO:0000259" key="8">
    <source>
        <dbReference type="Pfam" id="PF15982"/>
    </source>
</evidence>
<name>L8GQJ0_ACACF</name>
<feature type="domain" description="Transmembrane protein 135 N-terminal" evidence="8">
    <location>
        <begin position="276"/>
        <end position="381"/>
    </location>
</feature>
<keyword evidence="3 7" id="KW-0812">Transmembrane</keyword>
<gene>
    <name evidence="9" type="ORF">ACA1_051450</name>
</gene>
<dbReference type="PANTHER" id="PTHR12459">
    <property type="entry name" value="TRANSMEMBRANE PROTEIN 135-RELATED"/>
    <property type="match status" value="1"/>
</dbReference>
<organism evidence="9 10">
    <name type="scientific">Acanthamoeba castellanii (strain ATCC 30010 / Neff)</name>
    <dbReference type="NCBI Taxonomy" id="1257118"/>
    <lineage>
        <taxon>Eukaryota</taxon>
        <taxon>Amoebozoa</taxon>
        <taxon>Discosea</taxon>
        <taxon>Longamoebia</taxon>
        <taxon>Centramoebida</taxon>
        <taxon>Acanthamoebidae</taxon>
        <taxon>Acanthamoeba</taxon>
    </lineage>
</organism>
<keyword evidence="4 7" id="KW-1133">Transmembrane helix</keyword>
<protein>
    <recommendedName>
        <fullName evidence="8">Transmembrane protein 135 N-terminal domain-containing protein</fullName>
    </recommendedName>
</protein>
<dbReference type="PANTHER" id="PTHR12459:SF15">
    <property type="entry name" value="TRANSMEMBRANE PROTEIN 135"/>
    <property type="match status" value="1"/>
</dbReference>
<dbReference type="RefSeq" id="XP_004336936.1">
    <property type="nucleotide sequence ID" value="XM_004336888.1"/>
</dbReference>
<evidence type="ECO:0000313" key="9">
    <source>
        <dbReference type="EMBL" id="ELR14923.1"/>
    </source>
</evidence>
<feature type="compositionally biased region" description="Polar residues" evidence="6">
    <location>
        <begin position="1"/>
        <end position="11"/>
    </location>
</feature>
<accession>L8GQJ0</accession>
<feature type="compositionally biased region" description="Basic and acidic residues" evidence="6">
    <location>
        <begin position="27"/>
        <end position="39"/>
    </location>
</feature>
<evidence type="ECO:0000256" key="5">
    <source>
        <dbReference type="ARBA" id="ARBA00023136"/>
    </source>
</evidence>
<evidence type="ECO:0000256" key="7">
    <source>
        <dbReference type="SAM" id="Phobius"/>
    </source>
</evidence>
<evidence type="ECO:0000256" key="3">
    <source>
        <dbReference type="ARBA" id="ARBA00022692"/>
    </source>
</evidence>
<feature type="region of interest" description="Disordered" evidence="6">
    <location>
        <begin position="1"/>
        <end position="39"/>
    </location>
</feature>
<dbReference type="Proteomes" id="UP000011083">
    <property type="component" value="Unassembled WGS sequence"/>
</dbReference>
<evidence type="ECO:0000313" key="10">
    <source>
        <dbReference type="Proteomes" id="UP000011083"/>
    </source>
</evidence>
<evidence type="ECO:0000256" key="6">
    <source>
        <dbReference type="SAM" id="MobiDB-lite"/>
    </source>
</evidence>
<dbReference type="InterPro" id="IPR026749">
    <property type="entry name" value="Tmem135"/>
</dbReference>
<reference evidence="9 10" key="1">
    <citation type="journal article" date="2013" name="Genome Biol.">
        <title>Genome of Acanthamoeba castellanii highlights extensive lateral gene transfer and early evolution of tyrosine kinase signaling.</title>
        <authorList>
            <person name="Clarke M."/>
            <person name="Lohan A.J."/>
            <person name="Liu B."/>
            <person name="Lagkouvardos I."/>
            <person name="Roy S."/>
            <person name="Zafar N."/>
            <person name="Bertelli C."/>
            <person name="Schilde C."/>
            <person name="Kianianmomeni A."/>
            <person name="Burglin T.R."/>
            <person name="Frech C."/>
            <person name="Turcotte B."/>
            <person name="Kopec K.O."/>
            <person name="Synnott J.M."/>
            <person name="Choo C."/>
            <person name="Paponov I."/>
            <person name="Finkler A."/>
            <person name="Soon Heng Tan C."/>
            <person name="Hutchins A.P."/>
            <person name="Weinmeier T."/>
            <person name="Rattei T."/>
            <person name="Chu J.S."/>
            <person name="Gimenez G."/>
            <person name="Irimia M."/>
            <person name="Rigden D.J."/>
            <person name="Fitzpatrick D.A."/>
            <person name="Lorenzo-Morales J."/>
            <person name="Bateman A."/>
            <person name="Chiu C.H."/>
            <person name="Tang P."/>
            <person name="Hegemann P."/>
            <person name="Fromm H."/>
            <person name="Raoult D."/>
            <person name="Greub G."/>
            <person name="Miranda-Saavedra D."/>
            <person name="Chen N."/>
            <person name="Nash P."/>
            <person name="Ginger M.L."/>
            <person name="Horn M."/>
            <person name="Schaap P."/>
            <person name="Caler L."/>
            <person name="Loftus B."/>
        </authorList>
    </citation>
    <scope>NUCLEOTIDE SEQUENCE [LARGE SCALE GENOMIC DNA]</scope>
    <source>
        <strain evidence="9 10">Neff</strain>
    </source>
</reference>
<dbReference type="InterPro" id="IPR031926">
    <property type="entry name" value="TMEM135_N"/>
</dbReference>
<keyword evidence="10" id="KW-1185">Reference proteome</keyword>
<evidence type="ECO:0000256" key="1">
    <source>
        <dbReference type="ARBA" id="ARBA00004127"/>
    </source>
</evidence>
<dbReference type="KEGG" id="acan:ACA1_051450"/>
<proteinExistence type="inferred from homology"/>
<dbReference type="OrthoDB" id="291792at2759"/>
<dbReference type="GO" id="GO:0012505">
    <property type="term" value="C:endomembrane system"/>
    <property type="evidence" value="ECO:0007669"/>
    <property type="project" value="UniProtKB-SubCell"/>
</dbReference>
<evidence type="ECO:0000256" key="2">
    <source>
        <dbReference type="ARBA" id="ARBA00008924"/>
    </source>
</evidence>
<dbReference type="AlphaFoldDB" id="L8GQJ0"/>
<dbReference type="GeneID" id="14915557"/>
<feature type="transmembrane region" description="Helical" evidence="7">
    <location>
        <begin position="314"/>
        <end position="334"/>
    </location>
</feature>